<dbReference type="AlphaFoldDB" id="A0A1H3H0T2"/>
<dbReference type="InterPro" id="IPR036390">
    <property type="entry name" value="WH_DNA-bd_sf"/>
</dbReference>
<evidence type="ECO:0000313" key="6">
    <source>
        <dbReference type="Proteomes" id="UP000183417"/>
    </source>
</evidence>
<organism evidence="5 6">
    <name type="scientific">Delftia lacustris</name>
    <dbReference type="NCBI Taxonomy" id="558537"/>
    <lineage>
        <taxon>Bacteria</taxon>
        <taxon>Pseudomonadati</taxon>
        <taxon>Pseudomonadota</taxon>
        <taxon>Betaproteobacteria</taxon>
        <taxon>Burkholderiales</taxon>
        <taxon>Comamonadaceae</taxon>
        <taxon>Delftia</taxon>
    </lineage>
</organism>
<dbReference type="PROSITE" id="PS51118">
    <property type="entry name" value="HTH_HXLR"/>
    <property type="match status" value="1"/>
</dbReference>
<evidence type="ECO:0000256" key="2">
    <source>
        <dbReference type="ARBA" id="ARBA00023125"/>
    </source>
</evidence>
<dbReference type="GO" id="GO:0003677">
    <property type="term" value="F:DNA binding"/>
    <property type="evidence" value="ECO:0007669"/>
    <property type="project" value="UniProtKB-KW"/>
</dbReference>
<sequence length="149" mass="16835">MKWNELEEERCSIARTVSVIGDRWTLLVLRDCFLGVRRFDEFLGRLGISRPMLSDRLARLVEAGVLKKVAYQEAPVRHEYRLTSKGLDLHPVVMAIVHWGDVHMSGEEGRPLLHRHSVCGHTFDPLIVCSHCHAPLHARDVTVEPGPGA</sequence>
<dbReference type="RefSeq" id="WP_016445769.1">
    <property type="nucleotide sequence ID" value="NZ_AP025556.1"/>
</dbReference>
<keyword evidence="2" id="KW-0238">DNA-binding</keyword>
<dbReference type="SUPFAM" id="SSF46785">
    <property type="entry name" value="Winged helix' DNA-binding domain"/>
    <property type="match status" value="1"/>
</dbReference>
<proteinExistence type="predicted"/>
<evidence type="ECO:0000313" key="5">
    <source>
        <dbReference type="EMBL" id="SDY08364.1"/>
    </source>
</evidence>
<dbReference type="InterPro" id="IPR002577">
    <property type="entry name" value="HTH_HxlR"/>
</dbReference>
<evidence type="ECO:0000256" key="3">
    <source>
        <dbReference type="ARBA" id="ARBA00023163"/>
    </source>
</evidence>
<gene>
    <name evidence="5" type="ORF">SAMN05421547_102412</name>
</gene>
<dbReference type="InterPro" id="IPR036388">
    <property type="entry name" value="WH-like_DNA-bd_sf"/>
</dbReference>
<dbReference type="EMBL" id="FNPE01000002">
    <property type="protein sequence ID" value="SDY08364.1"/>
    <property type="molecule type" value="Genomic_DNA"/>
</dbReference>
<dbReference type="PANTHER" id="PTHR33204:SF36">
    <property type="entry name" value="TRANSCRIPTIONAL REGULATORY PROTEIN"/>
    <property type="match status" value="1"/>
</dbReference>
<dbReference type="Gene3D" id="1.10.10.10">
    <property type="entry name" value="Winged helix-like DNA-binding domain superfamily/Winged helix DNA-binding domain"/>
    <property type="match status" value="1"/>
</dbReference>
<evidence type="ECO:0000259" key="4">
    <source>
        <dbReference type="PROSITE" id="PS51118"/>
    </source>
</evidence>
<name>A0A1H3H0T2_9BURK</name>
<accession>A0A1H3H0T2</accession>
<dbReference type="Proteomes" id="UP000183417">
    <property type="component" value="Unassembled WGS sequence"/>
</dbReference>
<dbReference type="GeneID" id="94690640"/>
<dbReference type="PANTHER" id="PTHR33204">
    <property type="entry name" value="TRANSCRIPTIONAL REGULATOR, MARR FAMILY"/>
    <property type="match status" value="1"/>
</dbReference>
<protein>
    <submittedName>
        <fullName evidence="5">Transcriptional regulator, HxlR family</fullName>
    </submittedName>
</protein>
<keyword evidence="1" id="KW-0805">Transcription regulation</keyword>
<keyword evidence="3" id="KW-0804">Transcription</keyword>
<feature type="domain" description="HTH hxlR-type" evidence="4">
    <location>
        <begin position="11"/>
        <end position="108"/>
    </location>
</feature>
<dbReference type="Pfam" id="PF01638">
    <property type="entry name" value="HxlR"/>
    <property type="match status" value="1"/>
</dbReference>
<reference evidence="5 6" key="1">
    <citation type="submission" date="2016-10" db="EMBL/GenBank/DDBJ databases">
        <authorList>
            <person name="de Groot N.N."/>
        </authorList>
    </citation>
    <scope>NUCLEOTIDE SEQUENCE [LARGE SCALE GENOMIC DNA]</scope>
    <source>
        <strain evidence="5 6">LMG 24775</strain>
    </source>
</reference>
<evidence type="ECO:0000256" key="1">
    <source>
        <dbReference type="ARBA" id="ARBA00023015"/>
    </source>
</evidence>